<reference evidence="1 2" key="1">
    <citation type="submission" date="2017-03" db="EMBL/GenBank/DDBJ databases">
        <authorList>
            <person name="Afonso C.L."/>
            <person name="Miller P.J."/>
            <person name="Scott M.A."/>
            <person name="Spackman E."/>
            <person name="Goraichik I."/>
            <person name="Dimitrov K.M."/>
            <person name="Suarez D.L."/>
            <person name="Swayne D.E."/>
        </authorList>
    </citation>
    <scope>NUCLEOTIDE SEQUENCE [LARGE SCALE GENOMIC DNA]</scope>
    <source>
        <strain evidence="1 2">CECT 7066</strain>
    </source>
</reference>
<dbReference type="EMBL" id="FWFV01000002">
    <property type="protein sequence ID" value="SLN27660.1"/>
    <property type="molecule type" value="Genomic_DNA"/>
</dbReference>
<proteinExistence type="predicted"/>
<evidence type="ECO:0000313" key="1">
    <source>
        <dbReference type="EMBL" id="SLN27660.1"/>
    </source>
</evidence>
<gene>
    <name evidence="1" type="ORF">PAM7066_01092</name>
</gene>
<protein>
    <submittedName>
        <fullName evidence="1">Uncharacterized protein</fullName>
    </submittedName>
</protein>
<keyword evidence="2" id="KW-1185">Reference proteome</keyword>
<evidence type="ECO:0000313" key="2">
    <source>
        <dbReference type="Proteomes" id="UP000193870"/>
    </source>
</evidence>
<accession>A0A1Y5RXR2</accession>
<dbReference type="RefSeq" id="WP_085853107.1">
    <property type="nucleotide sequence ID" value="NZ_FOPF01000002.1"/>
</dbReference>
<organism evidence="1 2">
    <name type="scientific">Palleronia marisminoris</name>
    <dbReference type="NCBI Taxonomy" id="315423"/>
    <lineage>
        <taxon>Bacteria</taxon>
        <taxon>Pseudomonadati</taxon>
        <taxon>Pseudomonadota</taxon>
        <taxon>Alphaproteobacteria</taxon>
        <taxon>Rhodobacterales</taxon>
        <taxon>Roseobacteraceae</taxon>
        <taxon>Palleronia</taxon>
    </lineage>
</organism>
<sequence>MTQTVRRIEADIAPVIGTQPPLIAFLRLSALACRTAPRGSLRACALLAADAGPDDYAMALARTLPEMTLRRPVIWRPGAPGRSFDEEWLLSLQEAVHRRDGASLRFLTRSRVRPEAVPYLQLLVRGLSERLDRTG</sequence>
<dbReference type="STRING" id="315423.SAMN04488020_102189"/>
<dbReference type="AlphaFoldDB" id="A0A1Y5RXR2"/>
<dbReference type="OrthoDB" id="7854136at2"/>
<name>A0A1Y5RXR2_9RHOB</name>
<dbReference type="Proteomes" id="UP000193870">
    <property type="component" value="Unassembled WGS sequence"/>
</dbReference>